<keyword evidence="2" id="KW-1185">Reference proteome</keyword>
<evidence type="ECO:0000313" key="1">
    <source>
        <dbReference type="EMBL" id="GIY30954.1"/>
    </source>
</evidence>
<proteinExistence type="predicted"/>
<dbReference type="EMBL" id="BPLR01009300">
    <property type="protein sequence ID" value="GIY30954.1"/>
    <property type="molecule type" value="Genomic_DNA"/>
</dbReference>
<name>A0AAV4SDC3_CAEEX</name>
<organism evidence="1 2">
    <name type="scientific">Caerostris extrusa</name>
    <name type="common">Bark spider</name>
    <name type="synonym">Caerostris bankana</name>
    <dbReference type="NCBI Taxonomy" id="172846"/>
    <lineage>
        <taxon>Eukaryota</taxon>
        <taxon>Metazoa</taxon>
        <taxon>Ecdysozoa</taxon>
        <taxon>Arthropoda</taxon>
        <taxon>Chelicerata</taxon>
        <taxon>Arachnida</taxon>
        <taxon>Araneae</taxon>
        <taxon>Araneomorphae</taxon>
        <taxon>Entelegynae</taxon>
        <taxon>Araneoidea</taxon>
        <taxon>Araneidae</taxon>
        <taxon>Caerostris</taxon>
    </lineage>
</organism>
<dbReference type="Proteomes" id="UP001054945">
    <property type="component" value="Unassembled WGS sequence"/>
</dbReference>
<dbReference type="AlphaFoldDB" id="A0AAV4SDC3"/>
<accession>A0AAV4SDC3</accession>
<comment type="caution">
    <text evidence="1">The sequence shown here is derived from an EMBL/GenBank/DDBJ whole genome shotgun (WGS) entry which is preliminary data.</text>
</comment>
<sequence length="86" mass="9761">MAGGGVCGNRLAINAQTNSMSNEKEKLQAKQQTKLLRKDEVLNFTKKRKVWTWRGKQHANLLPKLEKELRNFVGGTPSGKAERLRK</sequence>
<evidence type="ECO:0000313" key="2">
    <source>
        <dbReference type="Proteomes" id="UP001054945"/>
    </source>
</evidence>
<protein>
    <submittedName>
        <fullName evidence="1">Uncharacterized protein</fullName>
    </submittedName>
</protein>
<reference evidence="1 2" key="1">
    <citation type="submission" date="2021-06" db="EMBL/GenBank/DDBJ databases">
        <title>Caerostris extrusa draft genome.</title>
        <authorList>
            <person name="Kono N."/>
            <person name="Arakawa K."/>
        </authorList>
    </citation>
    <scope>NUCLEOTIDE SEQUENCE [LARGE SCALE GENOMIC DNA]</scope>
</reference>
<gene>
    <name evidence="1" type="ORF">CEXT_551221</name>
</gene>